<name>A0ACB8TP15_9APHY</name>
<proteinExistence type="predicted"/>
<comment type="caution">
    <text evidence="1">The sequence shown here is derived from an EMBL/GenBank/DDBJ whole genome shotgun (WGS) entry which is preliminary data.</text>
</comment>
<dbReference type="EMBL" id="MU274953">
    <property type="protein sequence ID" value="KAI0083788.1"/>
    <property type="molecule type" value="Genomic_DNA"/>
</dbReference>
<keyword evidence="2" id="KW-1185">Reference proteome</keyword>
<gene>
    <name evidence="1" type="ORF">BDY19DRAFT_1078782</name>
</gene>
<sequence>MSLPTLIQGHTPHDRLSYLLGELCKELKDIKGDKAGSLGEALSFAQQARDIVDGYDKYVARMSSSPPAIVNKMVDESYEHNWKLVHEEGLTQFRLIPEMSAGGYEAAVLRELAALSKARRILEIGMFTGTTTVTLAMIPTVEKVVALELEGYLKDWSRPYFEQAQVSDKIDVWVGDAVSSLNRLDEEHASFDLVFIDADKPNYLTYLQKVLEGGLLAQGGVIAVDNVAYRGTPWAPVPDKWYEKSGIKTDEFKQAVQSTQEMGRILAEFNEVVRNDPALEVVMLPVEDGISLVRRKGE</sequence>
<dbReference type="Proteomes" id="UP001055072">
    <property type="component" value="Unassembled WGS sequence"/>
</dbReference>
<keyword evidence="1" id="KW-0489">Methyltransferase</keyword>
<keyword evidence="1" id="KW-0808">Transferase</keyword>
<organism evidence="1 2">
    <name type="scientific">Irpex rosettiformis</name>
    <dbReference type="NCBI Taxonomy" id="378272"/>
    <lineage>
        <taxon>Eukaryota</taxon>
        <taxon>Fungi</taxon>
        <taxon>Dikarya</taxon>
        <taxon>Basidiomycota</taxon>
        <taxon>Agaricomycotina</taxon>
        <taxon>Agaricomycetes</taxon>
        <taxon>Polyporales</taxon>
        <taxon>Irpicaceae</taxon>
        <taxon>Irpex</taxon>
    </lineage>
</organism>
<evidence type="ECO:0000313" key="2">
    <source>
        <dbReference type="Proteomes" id="UP001055072"/>
    </source>
</evidence>
<reference evidence="1" key="1">
    <citation type="journal article" date="2021" name="Environ. Microbiol.">
        <title>Gene family expansions and transcriptome signatures uncover fungal adaptations to wood decay.</title>
        <authorList>
            <person name="Hage H."/>
            <person name="Miyauchi S."/>
            <person name="Viragh M."/>
            <person name="Drula E."/>
            <person name="Min B."/>
            <person name="Chaduli D."/>
            <person name="Navarro D."/>
            <person name="Favel A."/>
            <person name="Norest M."/>
            <person name="Lesage-Meessen L."/>
            <person name="Balint B."/>
            <person name="Merenyi Z."/>
            <person name="de Eugenio L."/>
            <person name="Morin E."/>
            <person name="Martinez A.T."/>
            <person name="Baldrian P."/>
            <person name="Stursova M."/>
            <person name="Martinez M.J."/>
            <person name="Novotny C."/>
            <person name="Magnuson J.K."/>
            <person name="Spatafora J.W."/>
            <person name="Maurice S."/>
            <person name="Pangilinan J."/>
            <person name="Andreopoulos W."/>
            <person name="LaButti K."/>
            <person name="Hundley H."/>
            <person name="Na H."/>
            <person name="Kuo A."/>
            <person name="Barry K."/>
            <person name="Lipzen A."/>
            <person name="Henrissat B."/>
            <person name="Riley R."/>
            <person name="Ahrendt S."/>
            <person name="Nagy L.G."/>
            <person name="Grigoriev I.V."/>
            <person name="Martin F."/>
            <person name="Rosso M.N."/>
        </authorList>
    </citation>
    <scope>NUCLEOTIDE SEQUENCE</scope>
    <source>
        <strain evidence="1">CBS 384.51</strain>
    </source>
</reference>
<evidence type="ECO:0000313" key="1">
    <source>
        <dbReference type="EMBL" id="KAI0083788.1"/>
    </source>
</evidence>
<accession>A0ACB8TP15</accession>
<protein>
    <submittedName>
        <fullName evidence="1">S-adenosyl-L-methionine-dependent methyltransferase</fullName>
    </submittedName>
</protein>